<feature type="transmembrane region" description="Helical" evidence="7">
    <location>
        <begin position="33"/>
        <end position="60"/>
    </location>
</feature>
<keyword evidence="4 7" id="KW-1133">Transmembrane helix</keyword>
<keyword evidence="5 7" id="KW-0472">Membrane</keyword>
<evidence type="ECO:0000256" key="1">
    <source>
        <dbReference type="ARBA" id="ARBA00004141"/>
    </source>
</evidence>
<evidence type="ECO:0000256" key="7">
    <source>
        <dbReference type="SAM" id="Phobius"/>
    </source>
</evidence>
<feature type="domain" description="Major facilitator superfamily (MFS) profile" evidence="8">
    <location>
        <begin position="35"/>
        <end position="471"/>
    </location>
</feature>
<dbReference type="FunFam" id="1.20.1250.20:FF:000232">
    <property type="entry name" value="Organic cation/carnitine transporter 7"/>
    <property type="match status" value="1"/>
</dbReference>
<comment type="similarity">
    <text evidence="6">Belongs to the major facilitator superfamily. Phosphate:H(+) symporter (TC 2.A.1.9) family.</text>
</comment>
<dbReference type="EMBL" id="AYRZ02000006">
    <property type="protein sequence ID" value="PHT79371.1"/>
    <property type="molecule type" value="Genomic_DNA"/>
</dbReference>
<dbReference type="SUPFAM" id="SSF103473">
    <property type="entry name" value="MFS general substrate transporter"/>
    <property type="match status" value="1"/>
</dbReference>
<evidence type="ECO:0000256" key="6">
    <source>
        <dbReference type="ARBA" id="ARBA00044504"/>
    </source>
</evidence>
<accession>A0A2G2ZBT3</accession>
<keyword evidence="10" id="KW-1185">Reference proteome</keyword>
<dbReference type="STRING" id="4072.A0A2G2ZBT3"/>
<dbReference type="PROSITE" id="PS50850">
    <property type="entry name" value="MFS"/>
    <property type="match status" value="1"/>
</dbReference>
<dbReference type="PANTHER" id="PTHR23511:SF44">
    <property type="entry name" value="MAJOR FACILITATOR, SUGAR TRANSPORTER, MAJOR FACILITATOR SUPERFAMILY"/>
    <property type="match status" value="1"/>
</dbReference>
<feature type="transmembrane region" description="Helical" evidence="7">
    <location>
        <begin position="417"/>
        <end position="440"/>
    </location>
</feature>
<keyword evidence="3 7" id="KW-0812">Transmembrane</keyword>
<protein>
    <submittedName>
        <fullName evidence="9">Organic cation/carnitine transporter 7</fullName>
    </submittedName>
</protein>
<sequence>MAQQQQQQRDEEDEIVYTLDEALTAVGFGKFQYFVLGYAGLGSMVDAVEVMILSFIGPAVKSQWGLSSTQETLITTVVFAGMLIGAYFWGILADNYGRRQAFFSHRKVNVFLFQIGSFSPNYISLLILRMLVGIGLGGGPVYGSWFLEFMPSRNRGIWMVIYSTFWTIGTILEALLAMIIMPRLGWRWLLALSSIPSFAALLLYVFTVESPRYLCVEGRISDAHDILRKIAVVNQTKLPPGMLVSDQVTELNEELLGSKANKIFNFKKGLSSSLMLLSPNLLRITLLMWVVYFGNSFSYYGIILLTSQFSTGENRCFSVALHVKNDSSHYRDVFITSLAELPGLLISALIVEKAGRKVSMALMYVLGSLFLFPLLVPQNEVLTTALLFGARIWIVGTFTLAGVYCPEIYPTSVRSMGCGVASAVGRIAGMVSPIVAVQLVRGCQQMAAILLFEVVIILSAISVLLFPVETKGREIVDHVSFVGNCSTNY</sequence>
<feature type="transmembrane region" description="Helical" evidence="7">
    <location>
        <begin position="122"/>
        <end position="147"/>
    </location>
</feature>
<reference evidence="9 10" key="2">
    <citation type="journal article" date="2017" name="Genome Biol.">
        <title>New reference genome sequences of hot pepper reveal the massive evolution of plant disease-resistance genes by retroduplication.</title>
        <authorList>
            <person name="Kim S."/>
            <person name="Park J."/>
            <person name="Yeom S.I."/>
            <person name="Kim Y.M."/>
            <person name="Seo E."/>
            <person name="Kim K.T."/>
            <person name="Kim M.S."/>
            <person name="Lee J.M."/>
            <person name="Cheong K."/>
            <person name="Shin H.S."/>
            <person name="Kim S.B."/>
            <person name="Han K."/>
            <person name="Lee J."/>
            <person name="Park M."/>
            <person name="Lee H.A."/>
            <person name="Lee H.Y."/>
            <person name="Lee Y."/>
            <person name="Oh S."/>
            <person name="Lee J.H."/>
            <person name="Choi E."/>
            <person name="Choi E."/>
            <person name="Lee S.E."/>
            <person name="Jeon J."/>
            <person name="Kim H."/>
            <person name="Choi G."/>
            <person name="Song H."/>
            <person name="Lee J."/>
            <person name="Lee S.C."/>
            <person name="Kwon J.K."/>
            <person name="Lee H.Y."/>
            <person name="Koo N."/>
            <person name="Hong Y."/>
            <person name="Kim R.W."/>
            <person name="Kang W.H."/>
            <person name="Huh J.H."/>
            <person name="Kang B.C."/>
            <person name="Yang T.J."/>
            <person name="Lee Y.H."/>
            <person name="Bennetzen J.L."/>
            <person name="Choi D."/>
        </authorList>
    </citation>
    <scope>NUCLEOTIDE SEQUENCE [LARGE SCALE GENOMIC DNA]</scope>
    <source>
        <strain evidence="10">cv. CM334</strain>
    </source>
</reference>
<name>A0A2G2ZBT3_CAPAN</name>
<dbReference type="Gramene" id="PHT79371">
    <property type="protein sequence ID" value="PHT79371"/>
    <property type="gene ID" value="T459_17423"/>
</dbReference>
<evidence type="ECO:0000256" key="4">
    <source>
        <dbReference type="ARBA" id="ARBA00022989"/>
    </source>
</evidence>
<gene>
    <name evidence="9" type="ORF">T459_17423</name>
</gene>
<evidence type="ECO:0000313" key="9">
    <source>
        <dbReference type="EMBL" id="PHT79371.1"/>
    </source>
</evidence>
<evidence type="ECO:0000256" key="5">
    <source>
        <dbReference type="ARBA" id="ARBA00023136"/>
    </source>
</evidence>
<feature type="transmembrane region" description="Helical" evidence="7">
    <location>
        <begin position="382"/>
        <end position="405"/>
    </location>
</feature>
<evidence type="ECO:0000256" key="2">
    <source>
        <dbReference type="ARBA" id="ARBA00022448"/>
    </source>
</evidence>
<feature type="transmembrane region" description="Helical" evidence="7">
    <location>
        <begin position="186"/>
        <end position="206"/>
    </location>
</feature>
<feature type="transmembrane region" description="Helical" evidence="7">
    <location>
        <begin position="159"/>
        <end position="180"/>
    </location>
</feature>
<dbReference type="GO" id="GO:0022857">
    <property type="term" value="F:transmembrane transporter activity"/>
    <property type="evidence" value="ECO:0007669"/>
    <property type="project" value="InterPro"/>
</dbReference>
<proteinExistence type="inferred from homology"/>
<dbReference type="GO" id="GO:0016020">
    <property type="term" value="C:membrane"/>
    <property type="evidence" value="ECO:0007669"/>
    <property type="project" value="UniProtKB-SubCell"/>
</dbReference>
<reference evidence="9 10" key="1">
    <citation type="journal article" date="2014" name="Nat. Genet.">
        <title>Genome sequence of the hot pepper provides insights into the evolution of pungency in Capsicum species.</title>
        <authorList>
            <person name="Kim S."/>
            <person name="Park M."/>
            <person name="Yeom S.I."/>
            <person name="Kim Y.M."/>
            <person name="Lee J.M."/>
            <person name="Lee H.A."/>
            <person name="Seo E."/>
            <person name="Choi J."/>
            <person name="Cheong K."/>
            <person name="Kim K.T."/>
            <person name="Jung K."/>
            <person name="Lee G.W."/>
            <person name="Oh S.K."/>
            <person name="Bae C."/>
            <person name="Kim S.B."/>
            <person name="Lee H.Y."/>
            <person name="Kim S.Y."/>
            <person name="Kim M.S."/>
            <person name="Kang B.C."/>
            <person name="Jo Y.D."/>
            <person name="Yang H.B."/>
            <person name="Jeong H.J."/>
            <person name="Kang W.H."/>
            <person name="Kwon J.K."/>
            <person name="Shin C."/>
            <person name="Lim J.Y."/>
            <person name="Park J.H."/>
            <person name="Huh J.H."/>
            <person name="Kim J.S."/>
            <person name="Kim B.D."/>
            <person name="Cohen O."/>
            <person name="Paran I."/>
            <person name="Suh M.C."/>
            <person name="Lee S.B."/>
            <person name="Kim Y.K."/>
            <person name="Shin Y."/>
            <person name="Noh S.J."/>
            <person name="Park J."/>
            <person name="Seo Y.S."/>
            <person name="Kwon S.Y."/>
            <person name="Kim H.A."/>
            <person name="Park J.M."/>
            <person name="Kim H.J."/>
            <person name="Choi S.B."/>
            <person name="Bosland P.W."/>
            <person name="Reeves G."/>
            <person name="Jo S.H."/>
            <person name="Lee B.W."/>
            <person name="Cho H.T."/>
            <person name="Choi H.S."/>
            <person name="Lee M.S."/>
            <person name="Yu Y."/>
            <person name="Do Choi Y."/>
            <person name="Park B.S."/>
            <person name="van Deynze A."/>
            <person name="Ashrafi H."/>
            <person name="Hill T."/>
            <person name="Kim W.T."/>
            <person name="Pai H.S."/>
            <person name="Ahn H.K."/>
            <person name="Yeam I."/>
            <person name="Giovannoni J.J."/>
            <person name="Rose J.K."/>
            <person name="Sorensen I."/>
            <person name="Lee S.J."/>
            <person name="Kim R.W."/>
            <person name="Choi I.Y."/>
            <person name="Choi B.S."/>
            <person name="Lim J.S."/>
            <person name="Lee Y.H."/>
            <person name="Choi D."/>
        </authorList>
    </citation>
    <scope>NUCLEOTIDE SEQUENCE [LARGE SCALE GENOMIC DNA]</scope>
    <source>
        <strain evidence="10">cv. CM334</strain>
    </source>
</reference>
<evidence type="ECO:0000256" key="3">
    <source>
        <dbReference type="ARBA" id="ARBA00022692"/>
    </source>
</evidence>
<dbReference type="Gene3D" id="1.20.1250.20">
    <property type="entry name" value="MFS general substrate transporter like domains"/>
    <property type="match status" value="1"/>
</dbReference>
<dbReference type="OMA" id="DLQWLKV"/>
<dbReference type="InterPro" id="IPR036259">
    <property type="entry name" value="MFS_trans_sf"/>
</dbReference>
<keyword evidence="2" id="KW-0813">Transport</keyword>
<feature type="transmembrane region" description="Helical" evidence="7">
    <location>
        <begin position="72"/>
        <end position="92"/>
    </location>
</feature>
<feature type="transmembrane region" description="Helical" evidence="7">
    <location>
        <begin position="281"/>
        <end position="302"/>
    </location>
</feature>
<evidence type="ECO:0000259" key="8">
    <source>
        <dbReference type="PROSITE" id="PS50850"/>
    </source>
</evidence>
<dbReference type="InterPro" id="IPR020846">
    <property type="entry name" value="MFS_dom"/>
</dbReference>
<dbReference type="PANTHER" id="PTHR23511">
    <property type="entry name" value="SYNAPTIC VESICLE GLYCOPROTEIN 2"/>
    <property type="match status" value="1"/>
</dbReference>
<feature type="transmembrane region" description="Helical" evidence="7">
    <location>
        <begin position="358"/>
        <end position="376"/>
    </location>
</feature>
<dbReference type="InterPro" id="IPR005828">
    <property type="entry name" value="MFS_sugar_transport-like"/>
</dbReference>
<dbReference type="AlphaFoldDB" id="A0A2G2ZBT3"/>
<feature type="transmembrane region" description="Helical" evidence="7">
    <location>
        <begin position="446"/>
        <end position="466"/>
    </location>
</feature>
<comment type="caution">
    <text evidence="9">The sequence shown here is derived from an EMBL/GenBank/DDBJ whole genome shotgun (WGS) entry which is preliminary data.</text>
</comment>
<dbReference type="Pfam" id="PF00083">
    <property type="entry name" value="Sugar_tr"/>
    <property type="match status" value="1"/>
</dbReference>
<evidence type="ECO:0000313" key="10">
    <source>
        <dbReference type="Proteomes" id="UP000222542"/>
    </source>
</evidence>
<comment type="subcellular location">
    <subcellularLocation>
        <location evidence="1">Membrane</location>
        <topology evidence="1">Multi-pass membrane protein</topology>
    </subcellularLocation>
</comment>
<dbReference type="Proteomes" id="UP000222542">
    <property type="component" value="Unassembled WGS sequence"/>
</dbReference>
<organism evidence="9 10">
    <name type="scientific">Capsicum annuum</name>
    <name type="common">Capsicum pepper</name>
    <dbReference type="NCBI Taxonomy" id="4072"/>
    <lineage>
        <taxon>Eukaryota</taxon>
        <taxon>Viridiplantae</taxon>
        <taxon>Streptophyta</taxon>
        <taxon>Embryophyta</taxon>
        <taxon>Tracheophyta</taxon>
        <taxon>Spermatophyta</taxon>
        <taxon>Magnoliopsida</taxon>
        <taxon>eudicotyledons</taxon>
        <taxon>Gunneridae</taxon>
        <taxon>Pentapetalae</taxon>
        <taxon>asterids</taxon>
        <taxon>lamiids</taxon>
        <taxon>Solanales</taxon>
        <taxon>Solanaceae</taxon>
        <taxon>Solanoideae</taxon>
        <taxon>Capsiceae</taxon>
        <taxon>Capsicum</taxon>
    </lineage>
</organism>